<keyword evidence="3" id="KW-1185">Reference proteome</keyword>
<dbReference type="RefSeq" id="WP_202101313.1">
    <property type="nucleotide sequence ID" value="NZ_JAERTY010000001.1"/>
</dbReference>
<comment type="caution">
    <text evidence="2">The sequence shown here is derived from an EMBL/GenBank/DDBJ whole genome shotgun (WGS) entry which is preliminary data.</text>
</comment>
<evidence type="ECO:0000313" key="2">
    <source>
        <dbReference type="EMBL" id="MBL1407518.1"/>
    </source>
</evidence>
<proteinExistence type="predicted"/>
<accession>A0ABS1QYK5</accession>
<evidence type="ECO:0000313" key="3">
    <source>
        <dbReference type="Proteomes" id="UP000625283"/>
    </source>
</evidence>
<gene>
    <name evidence="2" type="ORF">JKG61_02005</name>
</gene>
<sequence length="125" mass="13727">MATLKNNWSRISFVLTGLVLGLFIMVNGMDDKKKHIIKKENTSTLQTPLYWFQVDGTYNLTSPVAIADASSLSPTPSTTPPQGAGCDVDKPHQCVSGFSEDQVDLITMKLKTNSEVPKQTPRTKN</sequence>
<dbReference type="EMBL" id="JAERTY010000001">
    <property type="protein sequence ID" value="MBL1407518.1"/>
    <property type="molecule type" value="Genomic_DNA"/>
</dbReference>
<organism evidence="2 3">
    <name type="scientific">Sphingobacterium faecale</name>
    <dbReference type="NCBI Taxonomy" id="2803775"/>
    <lineage>
        <taxon>Bacteria</taxon>
        <taxon>Pseudomonadati</taxon>
        <taxon>Bacteroidota</taxon>
        <taxon>Sphingobacteriia</taxon>
        <taxon>Sphingobacteriales</taxon>
        <taxon>Sphingobacteriaceae</taxon>
        <taxon>Sphingobacterium</taxon>
    </lineage>
</organism>
<dbReference type="Proteomes" id="UP000625283">
    <property type="component" value="Unassembled WGS sequence"/>
</dbReference>
<feature type="region of interest" description="Disordered" evidence="1">
    <location>
        <begin position="70"/>
        <end position="91"/>
    </location>
</feature>
<reference evidence="2 3" key="1">
    <citation type="submission" date="2021-01" db="EMBL/GenBank/DDBJ databases">
        <title>C459-1 draft genome sequence.</title>
        <authorList>
            <person name="Zhang X.-F."/>
        </authorList>
    </citation>
    <scope>NUCLEOTIDE SEQUENCE [LARGE SCALE GENOMIC DNA]</scope>
    <source>
        <strain evidence="3">C459-1</strain>
    </source>
</reference>
<protein>
    <submittedName>
        <fullName evidence="2">Uncharacterized protein</fullName>
    </submittedName>
</protein>
<name>A0ABS1QYK5_9SPHI</name>
<evidence type="ECO:0000256" key="1">
    <source>
        <dbReference type="SAM" id="MobiDB-lite"/>
    </source>
</evidence>